<evidence type="ECO:0000313" key="2">
    <source>
        <dbReference type="EMBL" id="SDH17551.1"/>
    </source>
</evidence>
<protein>
    <submittedName>
        <fullName evidence="2">Uncharacterized protein</fullName>
    </submittedName>
</protein>
<proteinExistence type="predicted"/>
<dbReference type="STRING" id="29435.SAMN05216588_10377"/>
<sequence>MNTASDQPCSADDAGSNLTGAQPAAGTPRHLAPPSPQEHVAGATIRHASPFAELRVPCCSEPLDPALRERWVVPLYFGLHSAKARAHLEQHLHAADEELAGHLLQQVDWRPRYVGAHLAALIPCPQLESLIGRLLLRSDLCYAGFAYCVALARFASADAADYLDRYLDHYLSQPHLYFDQQHAMAALAHLDRQRREHRLARHLPAWHAFVADKPTWQLDEACDHFEGYMALLATLERHR</sequence>
<feature type="region of interest" description="Disordered" evidence="1">
    <location>
        <begin position="1"/>
        <end position="37"/>
    </location>
</feature>
<dbReference type="InterPro" id="IPR046042">
    <property type="entry name" value="DUF6000"/>
</dbReference>
<gene>
    <name evidence="2" type="ORF">SAMN05216588_10377</name>
</gene>
<accession>A0A1G8A9J4</accession>
<reference evidence="2 3" key="1">
    <citation type="submission" date="2016-10" db="EMBL/GenBank/DDBJ databases">
        <authorList>
            <person name="de Groot N.N."/>
        </authorList>
    </citation>
    <scope>NUCLEOTIDE SEQUENCE [LARGE SCALE GENOMIC DNA]</scope>
    <source>
        <strain evidence="2 3">LMG 18387</strain>
    </source>
</reference>
<dbReference type="Proteomes" id="UP000198606">
    <property type="component" value="Unassembled WGS sequence"/>
</dbReference>
<evidence type="ECO:0000313" key="3">
    <source>
        <dbReference type="Proteomes" id="UP000198606"/>
    </source>
</evidence>
<organism evidence="2 3">
    <name type="scientific">Phytopseudomonas flavescens</name>
    <dbReference type="NCBI Taxonomy" id="29435"/>
    <lineage>
        <taxon>Bacteria</taxon>
        <taxon>Pseudomonadati</taxon>
        <taxon>Pseudomonadota</taxon>
        <taxon>Gammaproteobacteria</taxon>
        <taxon>Pseudomonadales</taxon>
        <taxon>Pseudomonadaceae</taxon>
        <taxon>Phytopseudomonas</taxon>
    </lineage>
</organism>
<evidence type="ECO:0000256" key="1">
    <source>
        <dbReference type="SAM" id="MobiDB-lite"/>
    </source>
</evidence>
<dbReference type="EMBL" id="FNDG01000003">
    <property type="protein sequence ID" value="SDH17551.1"/>
    <property type="molecule type" value="Genomic_DNA"/>
</dbReference>
<dbReference type="Pfam" id="PF19463">
    <property type="entry name" value="DUF6000"/>
    <property type="match status" value="1"/>
</dbReference>
<dbReference type="RefSeq" id="WP_084303584.1">
    <property type="nucleotide sequence ID" value="NZ_FNDG01000003.1"/>
</dbReference>
<name>A0A1G8A9J4_9GAMM</name>
<dbReference type="AlphaFoldDB" id="A0A1G8A9J4"/>